<reference evidence="6 7" key="1">
    <citation type="journal article" date="2013" name="Genome Announc.">
        <title>Genome Sequence of the Pyrene- and Fluoranthene-Degrading Bacterium Cycloclasticus sp. Strain PY97M.</title>
        <authorList>
            <person name="Cui Z."/>
            <person name="Xu G."/>
            <person name="Li Q."/>
            <person name="Gao W."/>
            <person name="Zheng L."/>
        </authorList>
    </citation>
    <scope>NUCLEOTIDE SEQUENCE [LARGE SCALE GENOMIC DNA]</scope>
    <source>
        <strain evidence="6 7">PY97M</strain>
    </source>
</reference>
<keyword evidence="4" id="KW-0067">ATP-binding</keyword>
<dbReference type="GO" id="GO:0005524">
    <property type="term" value="F:ATP binding"/>
    <property type="evidence" value="ECO:0007669"/>
    <property type="project" value="UniProtKB-KW"/>
</dbReference>
<dbReference type="InterPro" id="IPR017871">
    <property type="entry name" value="ABC_transporter-like_CS"/>
</dbReference>
<evidence type="ECO:0000313" key="6">
    <source>
        <dbReference type="EMBL" id="EPD12912.1"/>
    </source>
</evidence>
<keyword evidence="3" id="KW-0547">Nucleotide-binding</keyword>
<evidence type="ECO:0000256" key="1">
    <source>
        <dbReference type="ARBA" id="ARBA00005417"/>
    </source>
</evidence>
<dbReference type="InterPro" id="IPR027417">
    <property type="entry name" value="P-loop_NTPase"/>
</dbReference>
<dbReference type="Proteomes" id="UP000015462">
    <property type="component" value="Unassembled WGS sequence"/>
</dbReference>
<dbReference type="GO" id="GO:0016887">
    <property type="term" value="F:ATP hydrolysis activity"/>
    <property type="evidence" value="ECO:0007669"/>
    <property type="project" value="InterPro"/>
</dbReference>
<keyword evidence="7" id="KW-1185">Reference proteome</keyword>
<organism evidence="6 7">
    <name type="scientific">Cycloclasticus pugetii</name>
    <dbReference type="NCBI Taxonomy" id="34068"/>
    <lineage>
        <taxon>Bacteria</taxon>
        <taxon>Pseudomonadati</taxon>
        <taxon>Pseudomonadota</taxon>
        <taxon>Gammaproteobacteria</taxon>
        <taxon>Thiotrichales</taxon>
        <taxon>Piscirickettsiaceae</taxon>
        <taxon>Cycloclasticus</taxon>
    </lineage>
</organism>
<evidence type="ECO:0000256" key="4">
    <source>
        <dbReference type="ARBA" id="ARBA00022840"/>
    </source>
</evidence>
<evidence type="ECO:0000256" key="3">
    <source>
        <dbReference type="ARBA" id="ARBA00022741"/>
    </source>
</evidence>
<accession>A0AB33Z152</accession>
<feature type="domain" description="ABC transporter" evidence="5">
    <location>
        <begin position="1"/>
        <end position="220"/>
    </location>
</feature>
<dbReference type="InterPro" id="IPR015860">
    <property type="entry name" value="ABC_transpr_TagH-like"/>
</dbReference>
<protein>
    <submittedName>
        <fullName evidence="6">ABC transporter-like protein</fullName>
    </submittedName>
</protein>
<dbReference type="Pfam" id="PF00005">
    <property type="entry name" value="ABC_tran"/>
    <property type="match status" value="1"/>
</dbReference>
<dbReference type="RefSeq" id="WP_016390476.1">
    <property type="nucleotide sequence ID" value="NZ_KE646808.1"/>
</dbReference>
<evidence type="ECO:0000256" key="2">
    <source>
        <dbReference type="ARBA" id="ARBA00022448"/>
    </source>
</evidence>
<gene>
    <name evidence="6" type="ORF">L196_07109</name>
</gene>
<keyword evidence="2" id="KW-0813">Transport</keyword>
<dbReference type="SUPFAM" id="SSF52540">
    <property type="entry name" value="P-loop containing nucleoside triphosphate hydrolases"/>
    <property type="match status" value="1"/>
</dbReference>
<sequence>MFFSSYKKGIKELWAVKDVSFSVSKGESIAIIGRNGDGKSTLLELLTGTRKPTSGTIKIEGKIAALLQLGSGFNLDYTGIENIYFNGLLFGLTRSQIKNKLEEIIAFSGIGNAVNQPIKEYSSGMKARLAFSVQIALEPDILIIDEALSVGDSFFQDKCKEHLKKLQKNGTTILLVTHNMSSIDGFCDRAIVLNKGTLVFDGSPKQAIEFYRSKTTKPQKNSNPWE</sequence>
<dbReference type="InterPro" id="IPR003593">
    <property type="entry name" value="AAA+_ATPase"/>
</dbReference>
<evidence type="ECO:0000259" key="5">
    <source>
        <dbReference type="PROSITE" id="PS50893"/>
    </source>
</evidence>
<dbReference type="PROSITE" id="PS00211">
    <property type="entry name" value="ABC_TRANSPORTER_1"/>
    <property type="match status" value="1"/>
</dbReference>
<comment type="caution">
    <text evidence="6">The sequence shown here is derived from an EMBL/GenBank/DDBJ whole genome shotgun (WGS) entry which is preliminary data.</text>
</comment>
<dbReference type="EMBL" id="ASHL01000005">
    <property type="protein sequence ID" value="EPD12912.1"/>
    <property type="molecule type" value="Genomic_DNA"/>
</dbReference>
<dbReference type="GO" id="GO:0140359">
    <property type="term" value="F:ABC-type transporter activity"/>
    <property type="evidence" value="ECO:0007669"/>
    <property type="project" value="InterPro"/>
</dbReference>
<proteinExistence type="inferred from homology"/>
<dbReference type="PANTHER" id="PTHR46743:SF2">
    <property type="entry name" value="TEICHOIC ACIDS EXPORT ATP-BINDING PROTEIN TAGH"/>
    <property type="match status" value="1"/>
</dbReference>
<name>A0AB33Z152_9GAMM</name>
<dbReference type="SMART" id="SM00382">
    <property type="entry name" value="AAA"/>
    <property type="match status" value="1"/>
</dbReference>
<dbReference type="InterPro" id="IPR003439">
    <property type="entry name" value="ABC_transporter-like_ATP-bd"/>
</dbReference>
<evidence type="ECO:0000313" key="7">
    <source>
        <dbReference type="Proteomes" id="UP000015462"/>
    </source>
</evidence>
<comment type="similarity">
    <text evidence="1">Belongs to the ABC transporter superfamily.</text>
</comment>
<dbReference type="PANTHER" id="PTHR46743">
    <property type="entry name" value="TEICHOIC ACIDS EXPORT ATP-BINDING PROTEIN TAGH"/>
    <property type="match status" value="1"/>
</dbReference>
<dbReference type="CDD" id="cd03220">
    <property type="entry name" value="ABC_KpsT_Wzt"/>
    <property type="match status" value="1"/>
</dbReference>
<dbReference type="AlphaFoldDB" id="A0AB33Z152"/>
<dbReference type="PROSITE" id="PS50893">
    <property type="entry name" value="ABC_TRANSPORTER_2"/>
    <property type="match status" value="1"/>
</dbReference>
<dbReference type="InterPro" id="IPR050683">
    <property type="entry name" value="Bact_Polysacc_Export_ATP-bd"/>
</dbReference>
<dbReference type="Gene3D" id="3.40.50.300">
    <property type="entry name" value="P-loop containing nucleotide triphosphate hydrolases"/>
    <property type="match status" value="1"/>
</dbReference>
<dbReference type="GO" id="GO:0016020">
    <property type="term" value="C:membrane"/>
    <property type="evidence" value="ECO:0007669"/>
    <property type="project" value="InterPro"/>
</dbReference>